<name>A0A8T2N763_9TELE</name>
<comment type="caution">
    <text evidence="1">The sequence shown here is derived from an EMBL/GenBank/DDBJ whole genome shotgun (WGS) entry which is preliminary data.</text>
</comment>
<protein>
    <submittedName>
        <fullName evidence="1">Uncharacterized protein</fullName>
    </submittedName>
</protein>
<accession>A0A8T2N763</accession>
<reference evidence="1" key="1">
    <citation type="thesis" date="2021" institute="BYU ScholarsArchive" country="Provo, UT, USA">
        <title>Applications of and Algorithms for Genome Assembly and Genomic Analyses with an Emphasis on Marine Teleosts.</title>
        <authorList>
            <person name="Pickett B.D."/>
        </authorList>
    </citation>
    <scope>NUCLEOTIDE SEQUENCE</scope>
    <source>
        <strain evidence="1">HI-2016</strain>
    </source>
</reference>
<evidence type="ECO:0000313" key="2">
    <source>
        <dbReference type="Proteomes" id="UP000824540"/>
    </source>
</evidence>
<keyword evidence="2" id="KW-1185">Reference proteome</keyword>
<dbReference type="AlphaFoldDB" id="A0A8T2N763"/>
<proteinExistence type="predicted"/>
<dbReference type="Proteomes" id="UP000824540">
    <property type="component" value="Unassembled WGS sequence"/>
</dbReference>
<dbReference type="EMBL" id="JAFBMS010000242">
    <property type="protein sequence ID" value="KAG9332337.1"/>
    <property type="molecule type" value="Genomic_DNA"/>
</dbReference>
<sequence length="128" mass="14342">MRVIHEVSQLNCVRQGVQLQPYRAGPVFPWIQGPSCLSWAPPCPIHPFSPRLNVQLSERRLQEVVLAAPPAGLELRRLTQQGTAAEFFPFPMRPSLASTSCHVLYGQRRTLTLPPFAQGSIEEYPPQV</sequence>
<evidence type="ECO:0000313" key="1">
    <source>
        <dbReference type="EMBL" id="KAG9332337.1"/>
    </source>
</evidence>
<organism evidence="1 2">
    <name type="scientific">Albula glossodonta</name>
    <name type="common">roundjaw bonefish</name>
    <dbReference type="NCBI Taxonomy" id="121402"/>
    <lineage>
        <taxon>Eukaryota</taxon>
        <taxon>Metazoa</taxon>
        <taxon>Chordata</taxon>
        <taxon>Craniata</taxon>
        <taxon>Vertebrata</taxon>
        <taxon>Euteleostomi</taxon>
        <taxon>Actinopterygii</taxon>
        <taxon>Neopterygii</taxon>
        <taxon>Teleostei</taxon>
        <taxon>Albuliformes</taxon>
        <taxon>Albulidae</taxon>
        <taxon>Albula</taxon>
    </lineage>
</organism>
<gene>
    <name evidence="1" type="ORF">JZ751_015344</name>
</gene>